<evidence type="ECO:0000256" key="1">
    <source>
        <dbReference type="ARBA" id="ARBA00010371"/>
    </source>
</evidence>
<dbReference type="SMART" id="SM00829">
    <property type="entry name" value="PKS_ER"/>
    <property type="match status" value="1"/>
</dbReference>
<comment type="similarity">
    <text evidence="1 3">Belongs to the zinc-containing alcohol dehydrogenase family. Quinone oxidoreductase subfamily.</text>
</comment>
<dbReference type="Pfam" id="PF08240">
    <property type="entry name" value="ADH_N"/>
    <property type="match status" value="1"/>
</dbReference>
<dbReference type="InterPro" id="IPR036291">
    <property type="entry name" value="NAD(P)-bd_dom_sf"/>
</dbReference>
<dbReference type="InterPro" id="IPR011032">
    <property type="entry name" value="GroES-like_sf"/>
</dbReference>
<gene>
    <name evidence="5" type="ORF">LVJ83_02000</name>
</gene>
<evidence type="ECO:0000256" key="3">
    <source>
        <dbReference type="RuleBase" id="RU364000"/>
    </source>
</evidence>
<dbReference type="Pfam" id="PF00107">
    <property type="entry name" value="ADH_zinc_N"/>
    <property type="match status" value="1"/>
</dbReference>
<evidence type="ECO:0000256" key="2">
    <source>
        <dbReference type="ARBA" id="ARBA00022857"/>
    </source>
</evidence>
<accession>A0ABY4DU84</accession>
<protein>
    <recommendedName>
        <fullName evidence="3">Zinc-type alcohol dehydrogenase-like protein</fullName>
    </recommendedName>
</protein>
<evidence type="ECO:0000259" key="4">
    <source>
        <dbReference type="SMART" id="SM00829"/>
    </source>
</evidence>
<keyword evidence="6" id="KW-1185">Reference proteome</keyword>
<feature type="domain" description="Enoyl reductase (ER)" evidence="4">
    <location>
        <begin position="13"/>
        <end position="334"/>
    </location>
</feature>
<dbReference type="RefSeq" id="WP_244785818.1">
    <property type="nucleotide sequence ID" value="NZ_CP091508.1"/>
</dbReference>
<evidence type="ECO:0000313" key="6">
    <source>
        <dbReference type="Proteomes" id="UP000829817"/>
    </source>
</evidence>
<dbReference type="NCBIfam" id="TIGR02817">
    <property type="entry name" value="adh_fam_1"/>
    <property type="match status" value="1"/>
</dbReference>
<keyword evidence="3" id="KW-0479">Metal-binding</keyword>
<dbReference type="Gene3D" id="3.90.180.10">
    <property type="entry name" value="Medium-chain alcohol dehydrogenases, catalytic domain"/>
    <property type="match status" value="1"/>
</dbReference>
<keyword evidence="3" id="KW-0862">Zinc</keyword>
<evidence type="ECO:0000313" key="5">
    <source>
        <dbReference type="EMBL" id="UOO82274.1"/>
    </source>
</evidence>
<keyword evidence="2" id="KW-0521">NADP</keyword>
<name>A0ABY4DU84_9NEIS</name>
<dbReference type="SUPFAM" id="SSF50129">
    <property type="entry name" value="GroES-like"/>
    <property type="match status" value="1"/>
</dbReference>
<dbReference type="PANTHER" id="PTHR44154:SF1">
    <property type="entry name" value="QUINONE OXIDOREDUCTASE"/>
    <property type="match status" value="1"/>
</dbReference>
<dbReference type="CDD" id="cd08252">
    <property type="entry name" value="AL_MDR"/>
    <property type="match status" value="1"/>
</dbReference>
<dbReference type="InterPro" id="IPR051603">
    <property type="entry name" value="Zinc-ADH_QOR/CCCR"/>
</dbReference>
<dbReference type="InterPro" id="IPR014182">
    <property type="entry name" value="ADH_Zn_typ-1"/>
</dbReference>
<dbReference type="Gene3D" id="3.40.50.720">
    <property type="entry name" value="NAD(P)-binding Rossmann-like Domain"/>
    <property type="match status" value="1"/>
</dbReference>
<sequence>MHAVGFKRPLPITDTQSLIDIELPVPTLNPHDLLVEIQAVSVNPADVKIRAAHTPPPGSCRILGFDAAGVVKATGSAVTRFQPGDEVYYAGDISRPGAYAQWQAVDERIAAHKPATLDFAQAAALPLTALTAWETLFDRLAVGNPVAGGADVLLLIGAAGGVGSIAIQLLKALTRTRVIATASRPESRAWVRGLGADFIADHRQPLPEQVAALGIGAPAYVFSTSHTDSYLPQIVDLITPQGRIALIDDPGTLDANPLKSKSLSLHWEFMFTRPLYHTADMARQGEILQQVADLADTGNITSTLNHTFHGINAANLREAHAMIERGDMVGKVVLSGWTD</sequence>
<dbReference type="SUPFAM" id="SSF51735">
    <property type="entry name" value="NAD(P)-binding Rossmann-fold domains"/>
    <property type="match status" value="1"/>
</dbReference>
<dbReference type="InterPro" id="IPR013154">
    <property type="entry name" value="ADH-like_N"/>
</dbReference>
<dbReference type="InterPro" id="IPR020843">
    <property type="entry name" value="ER"/>
</dbReference>
<keyword evidence="3" id="KW-0560">Oxidoreductase</keyword>
<dbReference type="EMBL" id="CP091508">
    <property type="protein sequence ID" value="UOO82274.1"/>
    <property type="molecule type" value="Genomic_DNA"/>
</dbReference>
<dbReference type="PANTHER" id="PTHR44154">
    <property type="entry name" value="QUINONE OXIDOREDUCTASE"/>
    <property type="match status" value="1"/>
</dbReference>
<reference evidence="5 6" key="1">
    <citation type="journal article" date="2022" name="Res Sq">
        <title>Evolution of multicellular longitudinally dividing oral cavity symbionts (Neisseriaceae).</title>
        <authorList>
            <person name="Nyongesa S."/>
            <person name="Weber P."/>
            <person name="Bernet E."/>
            <person name="Pullido F."/>
            <person name="Nieckarz M."/>
            <person name="Delaby M."/>
            <person name="Nieves C."/>
            <person name="Viehboeck T."/>
            <person name="Krause N."/>
            <person name="Rivera-Millot A."/>
            <person name="Nakamura A."/>
            <person name="Vischer N."/>
            <person name="VanNieuwenhze M."/>
            <person name="Brun Y."/>
            <person name="Cava F."/>
            <person name="Bulgheresi S."/>
            <person name="Veyrier F."/>
        </authorList>
    </citation>
    <scope>NUCLEOTIDE SEQUENCE [LARGE SCALE GENOMIC DNA]</scope>
    <source>
        <strain evidence="5 6">CCUG 63373m</strain>
    </source>
</reference>
<organism evidence="5 6">
    <name type="scientific">Uruburuella testudinis</name>
    <dbReference type="NCBI Taxonomy" id="1282863"/>
    <lineage>
        <taxon>Bacteria</taxon>
        <taxon>Pseudomonadati</taxon>
        <taxon>Pseudomonadota</taxon>
        <taxon>Betaproteobacteria</taxon>
        <taxon>Neisseriales</taxon>
        <taxon>Neisseriaceae</taxon>
        <taxon>Uruburuella</taxon>
    </lineage>
</organism>
<proteinExistence type="inferred from homology"/>
<dbReference type="Proteomes" id="UP000829817">
    <property type="component" value="Chromosome"/>
</dbReference>
<dbReference type="InterPro" id="IPR013149">
    <property type="entry name" value="ADH-like_C"/>
</dbReference>